<dbReference type="InterPro" id="IPR011045">
    <property type="entry name" value="N2O_reductase_N"/>
</dbReference>
<dbReference type="AlphaFoldDB" id="A0A0M2K673"/>
<dbReference type="InterPro" id="IPR013658">
    <property type="entry name" value="SGL"/>
</dbReference>
<dbReference type="NCBIfam" id="TIGR02276">
    <property type="entry name" value="beta_rpt_yvtn"/>
    <property type="match status" value="1"/>
</dbReference>
<dbReference type="Gene3D" id="2.130.10.10">
    <property type="entry name" value="YVTN repeat-like/Quinoprotein amine dehydrogenase"/>
    <property type="match status" value="2"/>
</dbReference>
<evidence type="ECO:0000259" key="2">
    <source>
        <dbReference type="Pfam" id="PF08450"/>
    </source>
</evidence>
<comment type="caution">
    <text evidence="3">The sequence shown here is derived from an EMBL/GenBank/DDBJ whole genome shotgun (WGS) entry which is preliminary data.</text>
</comment>
<name>A0A0M2K673_9MYCO</name>
<dbReference type="InterPro" id="IPR015943">
    <property type="entry name" value="WD40/YVTN_repeat-like_dom_sf"/>
</dbReference>
<dbReference type="RefSeq" id="WP_046362607.1">
    <property type="nucleotide sequence ID" value="NZ_LAUZ02000030.1"/>
</dbReference>
<reference evidence="3 4" key="1">
    <citation type="journal article" date="2015" name="Genome Announc.">
        <title>Draft Genome Sequence of Mycobacterium obuense Strain UC1, Isolated from Patient Sputum.</title>
        <authorList>
            <person name="Greninger A.L."/>
            <person name="Cunningham G."/>
            <person name="Hsu E.D."/>
            <person name="Yu J.M."/>
            <person name="Chiu C.Y."/>
            <person name="Miller S."/>
        </authorList>
    </citation>
    <scope>NUCLEOTIDE SEQUENCE [LARGE SCALE GENOMIC DNA]</scope>
    <source>
        <strain evidence="3 4">UC1</strain>
    </source>
</reference>
<protein>
    <recommendedName>
        <fullName evidence="2">SMP-30/Gluconolactonase/LRE-like region domain-containing protein</fullName>
    </recommendedName>
</protein>
<accession>A0A0M2K673</accession>
<dbReference type="InterPro" id="IPR051200">
    <property type="entry name" value="Host-pathogen_enzymatic-act"/>
</dbReference>
<evidence type="ECO:0000313" key="4">
    <source>
        <dbReference type="Proteomes" id="UP000034150"/>
    </source>
</evidence>
<dbReference type="Pfam" id="PF08450">
    <property type="entry name" value="SGL"/>
    <property type="match status" value="1"/>
</dbReference>
<gene>
    <name evidence="3" type="ORF">WN67_08655</name>
</gene>
<evidence type="ECO:0000313" key="3">
    <source>
        <dbReference type="EMBL" id="KKF02440.1"/>
    </source>
</evidence>
<feature type="region of interest" description="Disordered" evidence="1">
    <location>
        <begin position="25"/>
        <end position="44"/>
    </location>
</feature>
<keyword evidence="4" id="KW-1185">Reference proteome</keyword>
<organism evidence="3 4">
    <name type="scientific">Mycolicibacterium obuense</name>
    <dbReference type="NCBI Taxonomy" id="1807"/>
    <lineage>
        <taxon>Bacteria</taxon>
        <taxon>Bacillati</taxon>
        <taxon>Actinomycetota</taxon>
        <taxon>Actinomycetes</taxon>
        <taxon>Mycobacteriales</taxon>
        <taxon>Mycobacteriaceae</taxon>
        <taxon>Mycolicibacterium</taxon>
    </lineage>
</organism>
<dbReference type="SUPFAM" id="SSF50974">
    <property type="entry name" value="Nitrous oxide reductase, N-terminal domain"/>
    <property type="match status" value="1"/>
</dbReference>
<dbReference type="EMBL" id="LAUZ02000030">
    <property type="protein sequence ID" value="KKF02440.1"/>
    <property type="molecule type" value="Genomic_DNA"/>
</dbReference>
<dbReference type="PATRIC" id="fig|1807.13.peg.2919"/>
<dbReference type="InterPro" id="IPR011964">
    <property type="entry name" value="YVTN_b-propeller_repeat"/>
</dbReference>
<sequence length="414" mass="43818">MNTTGRAAESVNDVAQLASEMELGSIASTAPQRGRQHRQPARLESDVEISATVGRTADRADDNLSTRLAGRSLVGKPVVGEPVKIEDFQAPSIAASPDGDTLYVTGWRSAFKSDLVAVVDARTMKTTSTIRVGGDPRTLALSPDGSTLYVNHWGTFKVSVLDTKTATVTNTITLREPPSFYATLLQGADEQMSMVVSPDGAHVYVMSTKSGKLSVIDTRTQTLERTIEVRERKGIIDSWTVNAPDGIAISGDGATMYVTDQDEKSVATFDLAKNTVIRTHDVGAIEVKRFNPTARIMALAPDGLVYLASFAGDSIKVFDPRLGKVVKRIAVGNGPVNVTVSPNGAAIYVINGLSKSVSVISSSTGAVSSTSPISFVPNNIVFTADGAQAFVIGRDGDETVLARIDTALTVQLDS</sequence>
<proteinExistence type="predicted"/>
<dbReference type="Proteomes" id="UP000034150">
    <property type="component" value="Unassembled WGS sequence"/>
</dbReference>
<evidence type="ECO:0000256" key="1">
    <source>
        <dbReference type="SAM" id="MobiDB-lite"/>
    </source>
</evidence>
<dbReference type="PANTHER" id="PTHR47197:SF3">
    <property type="entry name" value="DIHYDRO-HEME D1 DEHYDROGENASE"/>
    <property type="match status" value="1"/>
</dbReference>
<dbReference type="PANTHER" id="PTHR47197">
    <property type="entry name" value="PROTEIN NIRF"/>
    <property type="match status" value="1"/>
</dbReference>
<feature type="domain" description="SMP-30/Gluconolactonase/LRE-like region" evidence="2">
    <location>
        <begin position="241"/>
        <end position="338"/>
    </location>
</feature>